<dbReference type="EMBL" id="JAWXVI010000005">
    <property type="protein sequence ID" value="MDX6189485.1"/>
    <property type="molecule type" value="Genomic_DNA"/>
</dbReference>
<evidence type="ECO:0000259" key="1">
    <source>
        <dbReference type="PROSITE" id="PS50042"/>
    </source>
</evidence>
<dbReference type="InterPro" id="IPR000595">
    <property type="entry name" value="cNMP-bd_dom"/>
</dbReference>
<name>A0ABU4RA70_9FLAO</name>
<accession>A0ABU4RA70</accession>
<dbReference type="SUPFAM" id="SSF51206">
    <property type="entry name" value="cAMP-binding domain-like"/>
    <property type="match status" value="1"/>
</dbReference>
<keyword evidence="3" id="KW-1185">Reference proteome</keyword>
<feature type="domain" description="Cyclic nucleotide-binding" evidence="1">
    <location>
        <begin position="10"/>
        <end position="112"/>
    </location>
</feature>
<comment type="caution">
    <text evidence="2">The sequence shown here is derived from an EMBL/GenBank/DDBJ whole genome shotgun (WGS) entry which is preliminary data.</text>
</comment>
<dbReference type="Proteomes" id="UP001273350">
    <property type="component" value="Unassembled WGS sequence"/>
</dbReference>
<organism evidence="2 3">
    <name type="scientific">Flavobacterium cupriresistens</name>
    <dbReference type="NCBI Taxonomy" id="2893885"/>
    <lineage>
        <taxon>Bacteria</taxon>
        <taxon>Pseudomonadati</taxon>
        <taxon>Bacteroidota</taxon>
        <taxon>Flavobacteriia</taxon>
        <taxon>Flavobacteriales</taxon>
        <taxon>Flavobacteriaceae</taxon>
        <taxon>Flavobacterium</taxon>
    </lineage>
</organism>
<dbReference type="PROSITE" id="PS50042">
    <property type="entry name" value="CNMP_BINDING_3"/>
    <property type="match status" value="1"/>
</dbReference>
<proteinExistence type="predicted"/>
<dbReference type="RefSeq" id="WP_230001805.1">
    <property type="nucleotide sequence ID" value="NZ_CP087134.1"/>
</dbReference>
<protein>
    <submittedName>
        <fullName evidence="2">Crp/Fnr family transcriptional regulator</fullName>
    </submittedName>
</protein>
<dbReference type="Pfam" id="PF00027">
    <property type="entry name" value="cNMP_binding"/>
    <property type="match status" value="1"/>
</dbReference>
<gene>
    <name evidence="2" type="ORF">SGQ83_09010</name>
</gene>
<sequence length="186" mass="21397">MNPLIEKLKTYGDLTVEAERELAGKINYFSKKKNDFLLKQGQIMASLFMLEKGLVRAYFIKNDKEVNSWFGVENVIIGSILPLYAGKPSFENIEFLEDSVVYSIAINDLNELYKTYPELNTIGRKLAEELCIILEERINSLHTEAAEERYLSLITEFPDLLQRINLGHIASYVGVTQETLSRIRKR</sequence>
<dbReference type="InterPro" id="IPR014710">
    <property type="entry name" value="RmlC-like_jellyroll"/>
</dbReference>
<reference evidence="2 3" key="1">
    <citation type="submission" date="2023-11" db="EMBL/GenBank/DDBJ databases">
        <title>Unpublished Manusciprt.</title>
        <authorList>
            <person name="Saticioglu I.B."/>
            <person name="Ay H."/>
            <person name="Ajmi N."/>
            <person name="Altun S."/>
            <person name="Duman M."/>
        </authorList>
    </citation>
    <scope>NUCLEOTIDE SEQUENCE [LARGE SCALE GENOMIC DNA]</scope>
    <source>
        <strain evidence="2 3">Fl-318</strain>
    </source>
</reference>
<evidence type="ECO:0000313" key="2">
    <source>
        <dbReference type="EMBL" id="MDX6189485.1"/>
    </source>
</evidence>
<evidence type="ECO:0000313" key="3">
    <source>
        <dbReference type="Proteomes" id="UP001273350"/>
    </source>
</evidence>
<dbReference type="InterPro" id="IPR018490">
    <property type="entry name" value="cNMP-bd_dom_sf"/>
</dbReference>
<dbReference type="Gene3D" id="2.60.120.10">
    <property type="entry name" value="Jelly Rolls"/>
    <property type="match status" value="1"/>
</dbReference>